<proteinExistence type="predicted"/>
<dbReference type="KEGG" id="dord:106002483"/>
<dbReference type="RefSeq" id="XP_012892805.1">
    <property type="nucleotide sequence ID" value="XM_013037351.1"/>
</dbReference>
<feature type="coiled-coil region" evidence="1">
    <location>
        <begin position="2"/>
        <end position="74"/>
    </location>
</feature>
<dbReference type="AlphaFoldDB" id="A0A1S3GVT8"/>
<name>A0A1S3GVT8_DIPOR</name>
<evidence type="ECO:0000313" key="3">
    <source>
        <dbReference type="RefSeq" id="XP_012892805.1"/>
    </source>
</evidence>
<organism evidence="2 3">
    <name type="scientific">Dipodomys ordii</name>
    <name type="common">Ord's kangaroo rat</name>
    <dbReference type="NCBI Taxonomy" id="10020"/>
    <lineage>
        <taxon>Eukaryota</taxon>
        <taxon>Metazoa</taxon>
        <taxon>Chordata</taxon>
        <taxon>Craniata</taxon>
        <taxon>Vertebrata</taxon>
        <taxon>Euteleostomi</taxon>
        <taxon>Mammalia</taxon>
        <taxon>Eutheria</taxon>
        <taxon>Euarchontoglires</taxon>
        <taxon>Glires</taxon>
        <taxon>Rodentia</taxon>
        <taxon>Castorimorpha</taxon>
        <taxon>Heteromyidae</taxon>
        <taxon>Dipodomyinae</taxon>
        <taxon>Dipodomys</taxon>
    </lineage>
</organism>
<keyword evidence="1" id="KW-0175">Coiled coil</keyword>
<dbReference type="GeneID" id="106002483"/>
<dbReference type="InParanoid" id="A0A1S3GVT8"/>
<accession>A0A1S3GVT8</accession>
<dbReference type="Proteomes" id="UP000081671">
    <property type="component" value="Unplaced"/>
</dbReference>
<feature type="non-terminal residue" evidence="3">
    <location>
        <position position="1"/>
    </location>
</feature>
<feature type="coiled-coil region" evidence="1">
    <location>
        <begin position="128"/>
        <end position="163"/>
    </location>
</feature>
<evidence type="ECO:0000313" key="2">
    <source>
        <dbReference type="Proteomes" id="UP000081671"/>
    </source>
</evidence>
<protein>
    <submittedName>
        <fullName evidence="3">Centrosome-associated protein CEP250-like</fullName>
    </submittedName>
</protein>
<sequence>AHHQQETATAQLEQLHQEAKRQEEILTRAVQEKEALVRERAALEVRLQAVERDRQDLTEQLLGLSSAKEQLESSLFEAQQQISVIEVTRGQLEVQIQTITQAKDVIQGEVKCLKLELDTERCRAEQERDAAAQQLAQVEQEGQTALEQQKMAHEEEVNQLIEKW</sequence>
<dbReference type="OrthoDB" id="3549872at2759"/>
<feature type="non-terminal residue" evidence="3">
    <location>
        <position position="164"/>
    </location>
</feature>
<gene>
    <name evidence="3" type="primary">LOC106002483</name>
</gene>
<keyword evidence="2" id="KW-1185">Reference proteome</keyword>
<reference evidence="3" key="1">
    <citation type="submission" date="2025-08" db="UniProtKB">
        <authorList>
            <consortium name="RefSeq"/>
        </authorList>
    </citation>
    <scope>IDENTIFICATION</scope>
    <source>
        <tissue evidence="3">Kidney</tissue>
    </source>
</reference>
<evidence type="ECO:0000256" key="1">
    <source>
        <dbReference type="SAM" id="Coils"/>
    </source>
</evidence>